<name>A0A242M426_CABSO</name>
<organism evidence="2 3">
    <name type="scientific">Caballeronia sordidicola</name>
    <name type="common">Burkholderia sordidicola</name>
    <dbReference type="NCBI Taxonomy" id="196367"/>
    <lineage>
        <taxon>Bacteria</taxon>
        <taxon>Pseudomonadati</taxon>
        <taxon>Pseudomonadota</taxon>
        <taxon>Betaproteobacteria</taxon>
        <taxon>Burkholderiales</taxon>
        <taxon>Burkholderiaceae</taxon>
        <taxon>Caballeronia</taxon>
    </lineage>
</organism>
<dbReference type="Proteomes" id="UP000195221">
    <property type="component" value="Unassembled WGS sequence"/>
</dbReference>
<evidence type="ECO:0000313" key="2">
    <source>
        <dbReference type="EMBL" id="OTP65941.1"/>
    </source>
</evidence>
<dbReference type="AlphaFoldDB" id="A0A242M426"/>
<evidence type="ECO:0000313" key="3">
    <source>
        <dbReference type="Proteomes" id="UP000195221"/>
    </source>
</evidence>
<reference evidence="2 3" key="1">
    <citation type="submission" date="2017-03" db="EMBL/GenBank/DDBJ databases">
        <title>Genome analysis of strain PAMC 26577.</title>
        <authorList>
            <person name="Oh H.-M."/>
            <person name="Yang J.-A."/>
        </authorList>
    </citation>
    <scope>NUCLEOTIDE SEQUENCE [LARGE SCALE GENOMIC DNA]</scope>
    <source>
        <strain evidence="2 3">PAMC 26577</strain>
    </source>
</reference>
<dbReference type="RefSeq" id="WP_086386797.1">
    <property type="nucleotide sequence ID" value="NZ_NBTZ01000171.1"/>
</dbReference>
<protein>
    <submittedName>
        <fullName evidence="2">Uncharacterized protein</fullName>
    </submittedName>
</protein>
<accession>A0A242M426</accession>
<feature type="region of interest" description="Disordered" evidence="1">
    <location>
        <begin position="46"/>
        <end position="68"/>
    </location>
</feature>
<feature type="compositionally biased region" description="Acidic residues" evidence="1">
    <location>
        <begin position="55"/>
        <end position="68"/>
    </location>
</feature>
<sequence length="68" mass="7491">MAEQPEQDRVWDFATEAYLPSDDEKLANGKTLISDEADVGITTSLNTLLNAEPDRPDEDPDVDSEPAQ</sequence>
<evidence type="ECO:0000256" key="1">
    <source>
        <dbReference type="SAM" id="MobiDB-lite"/>
    </source>
</evidence>
<comment type="caution">
    <text evidence="2">The sequence shown here is derived from an EMBL/GenBank/DDBJ whole genome shotgun (WGS) entry which is preliminary data.</text>
</comment>
<gene>
    <name evidence="2" type="ORF">PAMC26577_38660</name>
</gene>
<proteinExistence type="predicted"/>
<dbReference type="EMBL" id="NBTZ01000171">
    <property type="protein sequence ID" value="OTP65941.1"/>
    <property type="molecule type" value="Genomic_DNA"/>
</dbReference>